<dbReference type="AlphaFoldDB" id="A0A151I350"/>
<sequence>MFCRYCYKKSHIEKDGRLDDVLYILSLRKNFLIDVCTSKDYVLKFESNNVKKFIACFHNDLWNQTKYLFRLLIKVVVNEINVAVVDSVRNMARALRPYKLSISS</sequence>
<evidence type="ECO:0000313" key="1">
    <source>
        <dbReference type="EMBL" id="KYM81977.1"/>
    </source>
</evidence>
<protein>
    <submittedName>
        <fullName evidence="1">Uncharacterized protein</fullName>
    </submittedName>
</protein>
<reference evidence="1 2" key="1">
    <citation type="submission" date="2015-09" db="EMBL/GenBank/DDBJ databases">
        <title>Atta colombica WGS genome.</title>
        <authorList>
            <person name="Nygaard S."/>
            <person name="Hu H."/>
            <person name="Boomsma J."/>
            <person name="Zhang G."/>
        </authorList>
    </citation>
    <scope>NUCLEOTIDE SEQUENCE [LARGE SCALE GENOMIC DNA]</scope>
    <source>
        <strain evidence="1">Treedump-2</strain>
        <tissue evidence="1">Whole body</tissue>
    </source>
</reference>
<proteinExistence type="predicted"/>
<keyword evidence="2" id="KW-1185">Reference proteome</keyword>
<evidence type="ECO:0000313" key="2">
    <source>
        <dbReference type="Proteomes" id="UP000078540"/>
    </source>
</evidence>
<organism evidence="1 2">
    <name type="scientific">Atta colombica</name>
    <dbReference type="NCBI Taxonomy" id="520822"/>
    <lineage>
        <taxon>Eukaryota</taxon>
        <taxon>Metazoa</taxon>
        <taxon>Ecdysozoa</taxon>
        <taxon>Arthropoda</taxon>
        <taxon>Hexapoda</taxon>
        <taxon>Insecta</taxon>
        <taxon>Pterygota</taxon>
        <taxon>Neoptera</taxon>
        <taxon>Endopterygota</taxon>
        <taxon>Hymenoptera</taxon>
        <taxon>Apocrita</taxon>
        <taxon>Aculeata</taxon>
        <taxon>Formicoidea</taxon>
        <taxon>Formicidae</taxon>
        <taxon>Myrmicinae</taxon>
        <taxon>Atta</taxon>
    </lineage>
</organism>
<gene>
    <name evidence="1" type="ORF">ALC53_07567</name>
</gene>
<accession>A0A151I350</accession>
<dbReference type="Proteomes" id="UP000078540">
    <property type="component" value="Unassembled WGS sequence"/>
</dbReference>
<name>A0A151I350_9HYME</name>
<dbReference type="EMBL" id="KQ976525">
    <property type="protein sequence ID" value="KYM81977.1"/>
    <property type="molecule type" value="Genomic_DNA"/>
</dbReference>